<reference evidence="3 4" key="1">
    <citation type="submission" date="2019-03" db="EMBL/GenBank/DDBJ databases">
        <title>Genomic Encyclopedia of Type Strains, Phase IV (KMG-IV): sequencing the most valuable type-strain genomes for metagenomic binning, comparative biology and taxonomic classification.</title>
        <authorList>
            <person name="Goeker M."/>
        </authorList>
    </citation>
    <scope>NUCLEOTIDE SEQUENCE [LARGE SCALE GENOMIC DNA]</scope>
    <source>
        <strain evidence="3 4">DSM 7445</strain>
    </source>
</reference>
<accession>A0A4R3I3L8</accession>
<keyword evidence="3" id="KW-0378">Hydrolase</keyword>
<evidence type="ECO:0000256" key="1">
    <source>
        <dbReference type="ARBA" id="ARBA00008542"/>
    </source>
</evidence>
<gene>
    <name evidence="3" type="ORF">EDC30_101387</name>
</gene>
<dbReference type="RefSeq" id="WP_132256745.1">
    <property type="nucleotide sequence ID" value="NZ_SLZQ01000001.1"/>
</dbReference>
<dbReference type="PROSITE" id="PS51276">
    <property type="entry name" value="PEPTIDASE_C56_PFPI"/>
    <property type="match status" value="1"/>
</dbReference>
<evidence type="ECO:0000313" key="3">
    <source>
        <dbReference type="EMBL" id="TCS39431.1"/>
    </source>
</evidence>
<dbReference type="EMBL" id="SLZQ01000001">
    <property type="protein sequence ID" value="TCS39431.1"/>
    <property type="molecule type" value="Genomic_DNA"/>
</dbReference>
<name>A0A4R3I3L8_PAULE</name>
<sequence length="201" mass="21714">MQSGKDLSSMRVAALVTEGFEQVELTGPKEALEGQGVKVDIISQQAGKVQGFQHHDKGDQFDVDMTFDQANPDDFDAVLLPGGVLNGDQIRVIPEAKQFVQRIDEAGKPIFVICHGGWILVSAGLVDGRTMTSWPTLQDDIRNAGGNWVDQEAVVDGNLVSSRKPDDIPAFNQKMIDMLHQHSAGQIAGRRGDQQGIGLPG</sequence>
<dbReference type="Gene3D" id="3.40.50.880">
    <property type="match status" value="1"/>
</dbReference>
<dbReference type="GO" id="GO:0006508">
    <property type="term" value="P:proteolysis"/>
    <property type="evidence" value="ECO:0007669"/>
    <property type="project" value="UniProtKB-KW"/>
</dbReference>
<dbReference type="Proteomes" id="UP000295382">
    <property type="component" value="Unassembled WGS sequence"/>
</dbReference>
<dbReference type="InterPro" id="IPR029062">
    <property type="entry name" value="Class_I_gatase-like"/>
</dbReference>
<dbReference type="InterPro" id="IPR006286">
    <property type="entry name" value="C56_PfpI-like"/>
</dbReference>
<organism evidence="3 4">
    <name type="scientific">Paucimonas lemoignei</name>
    <name type="common">Pseudomonas lemoignei</name>
    <dbReference type="NCBI Taxonomy" id="29443"/>
    <lineage>
        <taxon>Bacteria</taxon>
        <taxon>Pseudomonadati</taxon>
        <taxon>Pseudomonadota</taxon>
        <taxon>Betaproteobacteria</taxon>
        <taxon>Burkholderiales</taxon>
        <taxon>Burkholderiaceae</taxon>
        <taxon>Paucimonas</taxon>
    </lineage>
</organism>
<dbReference type="AlphaFoldDB" id="A0A4R3I3L8"/>
<evidence type="ECO:0000259" key="2">
    <source>
        <dbReference type="Pfam" id="PF01965"/>
    </source>
</evidence>
<dbReference type="SUPFAM" id="SSF52317">
    <property type="entry name" value="Class I glutamine amidotransferase-like"/>
    <property type="match status" value="1"/>
</dbReference>
<dbReference type="PANTHER" id="PTHR42733">
    <property type="entry name" value="DJ-1 PROTEIN"/>
    <property type="match status" value="1"/>
</dbReference>
<dbReference type="OrthoDB" id="9792284at2"/>
<keyword evidence="3" id="KW-0645">Protease</keyword>
<feature type="domain" description="DJ-1/PfpI" evidence="2">
    <location>
        <begin position="10"/>
        <end position="177"/>
    </location>
</feature>
<dbReference type="InterPro" id="IPR002818">
    <property type="entry name" value="DJ-1/PfpI"/>
</dbReference>
<keyword evidence="4" id="KW-1185">Reference proteome</keyword>
<dbReference type="PANTHER" id="PTHR42733:SF12">
    <property type="entry name" value="PROTEINASE"/>
    <property type="match status" value="1"/>
</dbReference>
<dbReference type="Pfam" id="PF01965">
    <property type="entry name" value="DJ-1_PfpI"/>
    <property type="match status" value="1"/>
</dbReference>
<dbReference type="NCBIfam" id="TIGR01382">
    <property type="entry name" value="PfpI"/>
    <property type="match status" value="1"/>
</dbReference>
<proteinExistence type="inferred from homology"/>
<comment type="similarity">
    <text evidence="1">Belongs to the peptidase C56 family.</text>
</comment>
<dbReference type="CDD" id="cd03134">
    <property type="entry name" value="GATase1_PfpI_like"/>
    <property type="match status" value="1"/>
</dbReference>
<dbReference type="GO" id="GO:0008233">
    <property type="term" value="F:peptidase activity"/>
    <property type="evidence" value="ECO:0007669"/>
    <property type="project" value="UniProtKB-KW"/>
</dbReference>
<comment type="caution">
    <text evidence="3">The sequence shown here is derived from an EMBL/GenBank/DDBJ whole genome shotgun (WGS) entry which is preliminary data.</text>
</comment>
<evidence type="ECO:0000313" key="4">
    <source>
        <dbReference type="Proteomes" id="UP000295382"/>
    </source>
</evidence>
<protein>
    <submittedName>
        <fullName evidence="3">Protease I</fullName>
    </submittedName>
</protein>